<dbReference type="EMBL" id="SODU01000002">
    <property type="protein sequence ID" value="TDW90810.1"/>
    <property type="molecule type" value="Genomic_DNA"/>
</dbReference>
<dbReference type="RefSeq" id="WP_166679976.1">
    <property type="nucleotide sequence ID" value="NZ_SODU01000002.1"/>
</dbReference>
<evidence type="ECO:0000313" key="1">
    <source>
        <dbReference type="EMBL" id="TDW90810.1"/>
    </source>
</evidence>
<gene>
    <name evidence="1" type="ORF">EV137_4637</name>
</gene>
<sequence>MLDAATELPPVVISDLFGISPRTAYDWARYAQDSWADDLVACQDTE</sequence>
<proteinExistence type="predicted"/>
<evidence type="ECO:0000313" key="2">
    <source>
        <dbReference type="Proteomes" id="UP000295060"/>
    </source>
</evidence>
<accession>A0ABY2FIB6</accession>
<comment type="caution">
    <text evidence="1">The sequence shown here is derived from an EMBL/GenBank/DDBJ whole genome shotgun (WGS) entry which is preliminary data.</text>
</comment>
<reference evidence="1 2" key="1">
    <citation type="submission" date="2019-03" db="EMBL/GenBank/DDBJ databases">
        <title>Genomic Encyclopedia of Type Strains, Phase III (KMG-III): the genomes of soil and plant-associated and newly described type strains.</title>
        <authorList>
            <person name="Whitman W."/>
        </authorList>
    </citation>
    <scope>NUCLEOTIDE SEQUENCE [LARGE SCALE GENOMIC DNA]</scope>
    <source>
        <strain evidence="1 2">VKMAc-2574</strain>
    </source>
</reference>
<keyword evidence="2" id="KW-1185">Reference proteome</keyword>
<protein>
    <submittedName>
        <fullName evidence="1">Uncharacterized protein</fullName>
    </submittedName>
</protein>
<organism evidence="1 2">
    <name type="scientific">Kribbella pratensis</name>
    <dbReference type="NCBI Taxonomy" id="2512112"/>
    <lineage>
        <taxon>Bacteria</taxon>
        <taxon>Bacillati</taxon>
        <taxon>Actinomycetota</taxon>
        <taxon>Actinomycetes</taxon>
        <taxon>Propionibacteriales</taxon>
        <taxon>Kribbellaceae</taxon>
        <taxon>Kribbella</taxon>
    </lineage>
</organism>
<name>A0ABY2FIB6_9ACTN</name>
<dbReference type="Proteomes" id="UP000295060">
    <property type="component" value="Unassembled WGS sequence"/>
</dbReference>